<protein>
    <submittedName>
        <fullName evidence="1">THUMPD2 protein</fullName>
    </submittedName>
</protein>
<proteinExistence type="predicted"/>
<dbReference type="Proteomes" id="UP000649617">
    <property type="component" value="Unassembled WGS sequence"/>
</dbReference>
<evidence type="ECO:0000313" key="1">
    <source>
        <dbReference type="EMBL" id="CAE7217856.1"/>
    </source>
</evidence>
<dbReference type="AlphaFoldDB" id="A0A812K6K3"/>
<dbReference type="OrthoDB" id="418379at2759"/>
<reference evidence="1" key="1">
    <citation type="submission" date="2021-02" db="EMBL/GenBank/DDBJ databases">
        <authorList>
            <person name="Dougan E. K."/>
            <person name="Rhodes N."/>
            <person name="Thang M."/>
            <person name="Chan C."/>
        </authorList>
    </citation>
    <scope>NUCLEOTIDE SEQUENCE</scope>
</reference>
<comment type="caution">
    <text evidence="1">The sequence shown here is derived from an EMBL/GenBank/DDBJ whole genome shotgun (WGS) entry which is preliminary data.</text>
</comment>
<evidence type="ECO:0000313" key="2">
    <source>
        <dbReference type="Proteomes" id="UP000649617"/>
    </source>
</evidence>
<dbReference type="EMBL" id="CAJNIZ010003033">
    <property type="protein sequence ID" value="CAE7217856.1"/>
    <property type="molecule type" value="Genomic_DNA"/>
</dbReference>
<gene>
    <name evidence="1" type="primary">THUMPD2</name>
    <name evidence="1" type="ORF">SPIL2461_LOCUS2720</name>
</gene>
<sequence length="344" mass="38887">MRWLGGPPGSTVTLGPVDVAFFHQTNVLNSRTNASIRSVRDHMPRAPYYLLSDGGPDFSGAARDFNVSTFRADGMHLTRSLNQNFTCQAHLQRFAEAARWASRQGATFLIIWEDDTRLLKPLRTAQDVDLNTMGNVGNLHVAVWNPELRQKLETTPRNQLAPGDERRVKQHDRFLARGGWSAGPGSMWKISSLLDALQTTPERDLKDMYTEQDMCWEEFAITNSLEIRRNPEVQQIVYPFNDGELTGQSSDPGRNLRCLECLDACKVSCGCGEVLSWSQSLQYFWEGFLNLLIGRGFAYRSNLLWERQCQQPCKSHCWTPCSAQCKPLCPAVVHPHKKPILDCA</sequence>
<accession>A0A812K6K3</accession>
<keyword evidence="2" id="KW-1185">Reference proteome</keyword>
<organism evidence="1 2">
    <name type="scientific">Symbiodinium pilosum</name>
    <name type="common">Dinoflagellate</name>
    <dbReference type="NCBI Taxonomy" id="2952"/>
    <lineage>
        <taxon>Eukaryota</taxon>
        <taxon>Sar</taxon>
        <taxon>Alveolata</taxon>
        <taxon>Dinophyceae</taxon>
        <taxon>Suessiales</taxon>
        <taxon>Symbiodiniaceae</taxon>
        <taxon>Symbiodinium</taxon>
    </lineage>
</organism>
<name>A0A812K6K3_SYMPI</name>